<dbReference type="eggNOG" id="arCOG00446">
    <property type="taxonomic scope" value="Archaea"/>
</dbReference>
<dbReference type="Gene3D" id="3.40.50.620">
    <property type="entry name" value="HUPs"/>
    <property type="match status" value="1"/>
</dbReference>
<dbReference type="SMART" id="SM00893">
    <property type="entry name" value="ETF"/>
    <property type="match status" value="1"/>
</dbReference>
<dbReference type="GO" id="GO:0009055">
    <property type="term" value="F:electron transfer activity"/>
    <property type="evidence" value="ECO:0007669"/>
    <property type="project" value="InterPro"/>
</dbReference>
<evidence type="ECO:0000313" key="4">
    <source>
        <dbReference type="Proteomes" id="UP000002071"/>
    </source>
</evidence>
<dbReference type="Pfam" id="PF01012">
    <property type="entry name" value="ETF"/>
    <property type="match status" value="1"/>
</dbReference>
<sequence length="259" mass="27427">MTDGWNIVVCVKQVPDAAEVSIDPDTGILNRADAEAVMNAPDYNAVEAALEVRDEVGGTVTALTMGPASAHEVLRGAVAMGADDAVLLTDRAFGGSDTWPTSLALARAADELDADVVFGGEETTDSSTGQVPPGIAAHNDWAQLTYVEDLEPRPDEDQLVAKRDVEGGYERVAAELPVVVAMEFGENQPRTAGLHRKIYAETDFEPVEWSAADIGVEDEVGLAVSPTQVGGMATAEPVPREQETVEDVEEIADRIAEVL</sequence>
<dbReference type="InterPro" id="IPR000049">
    <property type="entry name" value="ET-Flavoprotein_bsu_CS"/>
</dbReference>
<dbReference type="HOGENOM" id="CLU_060196_2_1_2"/>
<dbReference type="PANTHER" id="PTHR21294">
    <property type="entry name" value="ELECTRON TRANSFER FLAVOPROTEIN BETA-SUBUNIT"/>
    <property type="match status" value="1"/>
</dbReference>
<evidence type="ECO:0000313" key="3">
    <source>
        <dbReference type="EMBL" id="ACV12367.1"/>
    </source>
</evidence>
<dbReference type="PROSITE" id="PS01065">
    <property type="entry name" value="ETF_BETA"/>
    <property type="match status" value="1"/>
</dbReference>
<dbReference type="AlphaFoldDB" id="C7NUL0"/>
<gene>
    <name evidence="3" type="ordered locus">Huta_2200</name>
</gene>
<dbReference type="GeneID" id="8384494"/>
<dbReference type="PANTHER" id="PTHR21294:SF17">
    <property type="entry name" value="PROTEIN FIXA"/>
    <property type="match status" value="1"/>
</dbReference>
<dbReference type="SUPFAM" id="SSF52402">
    <property type="entry name" value="Adenine nucleotide alpha hydrolases-like"/>
    <property type="match status" value="1"/>
</dbReference>
<dbReference type="STRING" id="519442.Huta_2200"/>
<dbReference type="InterPro" id="IPR014730">
    <property type="entry name" value="ETF_a/b_N"/>
</dbReference>
<dbReference type="KEGG" id="hut:Huta_2200"/>
<dbReference type="InterPro" id="IPR033948">
    <property type="entry name" value="ETF_beta_N"/>
</dbReference>
<evidence type="ECO:0000256" key="1">
    <source>
        <dbReference type="ARBA" id="ARBA00007557"/>
    </source>
</evidence>
<name>C7NUL0_HALUD</name>
<proteinExistence type="inferred from homology"/>
<keyword evidence="4" id="KW-1185">Reference proteome</keyword>
<dbReference type="InterPro" id="IPR012255">
    <property type="entry name" value="ETF_b"/>
</dbReference>
<protein>
    <submittedName>
        <fullName evidence="3">Electron transfer flavoprotein alpha/beta-subunit</fullName>
    </submittedName>
</protein>
<organism evidence="3 4">
    <name type="scientific">Halorhabdus utahensis (strain DSM 12940 / JCM 11049 / AX-2)</name>
    <dbReference type="NCBI Taxonomy" id="519442"/>
    <lineage>
        <taxon>Archaea</taxon>
        <taxon>Methanobacteriati</taxon>
        <taxon>Methanobacteriota</taxon>
        <taxon>Stenosarchaea group</taxon>
        <taxon>Halobacteria</taxon>
        <taxon>Halobacteriales</taxon>
        <taxon>Haloarculaceae</taxon>
        <taxon>Halorhabdus</taxon>
    </lineage>
</organism>
<reference evidence="3 4" key="1">
    <citation type="journal article" date="2009" name="Stand. Genomic Sci.">
        <title>Complete genome sequence of Halorhabdus utahensis type strain (AX-2).</title>
        <authorList>
            <person name="Anderson I."/>
            <person name="Tindall B.J."/>
            <person name="Pomrenke H."/>
            <person name="Goker M."/>
            <person name="Lapidus A."/>
            <person name="Nolan M."/>
            <person name="Copeland A."/>
            <person name="Glavina Del Rio T."/>
            <person name="Chen F."/>
            <person name="Tice H."/>
            <person name="Cheng J.F."/>
            <person name="Lucas S."/>
            <person name="Chertkov O."/>
            <person name="Bruce D."/>
            <person name="Brettin T."/>
            <person name="Detter J.C."/>
            <person name="Han C."/>
            <person name="Goodwin L."/>
            <person name="Land M."/>
            <person name="Hauser L."/>
            <person name="Chang Y.J."/>
            <person name="Jeffries C.D."/>
            <person name="Pitluck S."/>
            <person name="Pati A."/>
            <person name="Mavromatis K."/>
            <person name="Ivanova N."/>
            <person name="Ovchinnikova G."/>
            <person name="Chen A."/>
            <person name="Palaniappan K."/>
            <person name="Chain P."/>
            <person name="Rohde M."/>
            <person name="Bristow J."/>
            <person name="Eisen J.A."/>
            <person name="Markowitz V."/>
            <person name="Hugenholtz P."/>
            <person name="Kyrpides N.C."/>
            <person name="Klenk H.P."/>
        </authorList>
    </citation>
    <scope>NUCLEOTIDE SEQUENCE [LARGE SCALE GENOMIC DNA]</scope>
    <source>
        <strain evidence="4">DSM 12940 / JCM 11049 / AX-2</strain>
    </source>
</reference>
<dbReference type="EMBL" id="CP001687">
    <property type="protein sequence ID" value="ACV12367.1"/>
    <property type="molecule type" value="Genomic_DNA"/>
</dbReference>
<dbReference type="Proteomes" id="UP000002071">
    <property type="component" value="Chromosome"/>
</dbReference>
<dbReference type="PIRSF" id="PIRSF000090">
    <property type="entry name" value="Beta-ETF"/>
    <property type="match status" value="1"/>
</dbReference>
<comment type="similarity">
    <text evidence="1">Belongs to the ETF beta-subunit/FixA family.</text>
</comment>
<dbReference type="OrthoDB" id="6635at2157"/>
<feature type="domain" description="Electron transfer flavoprotein alpha/beta-subunit N-terminal" evidence="2">
    <location>
        <begin position="26"/>
        <end position="218"/>
    </location>
</feature>
<dbReference type="RefSeq" id="WP_015789938.1">
    <property type="nucleotide sequence ID" value="NC_013158.1"/>
</dbReference>
<accession>C7NUL0</accession>
<dbReference type="CDD" id="cd01714">
    <property type="entry name" value="ETF_beta"/>
    <property type="match status" value="1"/>
</dbReference>
<evidence type="ECO:0000259" key="2">
    <source>
        <dbReference type="SMART" id="SM00893"/>
    </source>
</evidence>
<dbReference type="InterPro" id="IPR014729">
    <property type="entry name" value="Rossmann-like_a/b/a_fold"/>
</dbReference>